<dbReference type="AlphaFoldDB" id="A0A2K9NTW7"/>
<dbReference type="EMBL" id="CP025704">
    <property type="protein sequence ID" value="AUN98963.1"/>
    <property type="molecule type" value="Genomic_DNA"/>
</dbReference>
<proteinExistence type="predicted"/>
<dbReference type="RefSeq" id="WP_102244254.1">
    <property type="nucleotide sequence ID" value="NZ_CP025704.1"/>
</dbReference>
<sequence length="166" mass="18721">MKKLMLVLLTSLALTTSLFAKDGVPRQKINLLGELLPSAPKAISVKDMEAFKKPESVTIFDPYNKNIKTVFYGFYLHELVKAYAKPDFKTLKVVAIDGYKVDIPKADITSANLFMSYKDDKGYLTVDRMGPGRIIAPVDGIINKDLLLKIGIYWVWQVKSLEFSKK</sequence>
<protein>
    <submittedName>
        <fullName evidence="1">Uncharacterized protein</fullName>
    </submittedName>
</protein>
<dbReference type="SUPFAM" id="SSF56524">
    <property type="entry name" value="Oxidoreductase molybdopterin-binding domain"/>
    <property type="match status" value="1"/>
</dbReference>
<reference evidence="1 2" key="1">
    <citation type="submission" date="2018-01" db="EMBL/GenBank/DDBJ databases">
        <title>Complete genome sequence of Bacteriovorax stolpii DSM12778.</title>
        <authorList>
            <person name="Tang B."/>
            <person name="Chang J."/>
        </authorList>
    </citation>
    <scope>NUCLEOTIDE SEQUENCE [LARGE SCALE GENOMIC DNA]</scope>
    <source>
        <strain evidence="1 2">DSM 12778</strain>
    </source>
</reference>
<dbReference type="KEGG" id="bsto:C0V70_12800"/>
<evidence type="ECO:0000313" key="1">
    <source>
        <dbReference type="EMBL" id="AUN98963.1"/>
    </source>
</evidence>
<accession>A0A2K9NTW7</accession>
<dbReference type="Proteomes" id="UP000235584">
    <property type="component" value="Chromosome"/>
</dbReference>
<keyword evidence="2" id="KW-1185">Reference proteome</keyword>
<organism evidence="1 2">
    <name type="scientific">Bacteriovorax stolpii</name>
    <name type="common">Bdellovibrio stolpii</name>
    <dbReference type="NCBI Taxonomy" id="960"/>
    <lineage>
        <taxon>Bacteria</taxon>
        <taxon>Pseudomonadati</taxon>
        <taxon>Bdellovibrionota</taxon>
        <taxon>Bacteriovoracia</taxon>
        <taxon>Bacteriovoracales</taxon>
        <taxon>Bacteriovoracaceae</taxon>
        <taxon>Bacteriovorax</taxon>
    </lineage>
</organism>
<evidence type="ECO:0000313" key="2">
    <source>
        <dbReference type="Proteomes" id="UP000235584"/>
    </source>
</evidence>
<dbReference type="InterPro" id="IPR036374">
    <property type="entry name" value="OxRdtase_Mopterin-bd_sf"/>
</dbReference>
<name>A0A2K9NTW7_BACTC</name>
<gene>
    <name evidence="1" type="ORF">C0V70_12800</name>
</gene>